<proteinExistence type="predicted"/>
<accession>A0ABP6TDW8</accession>
<evidence type="ECO:0000256" key="1">
    <source>
        <dbReference type="SAM" id="MobiDB-lite"/>
    </source>
</evidence>
<feature type="compositionally biased region" description="Basic and acidic residues" evidence="1">
    <location>
        <begin position="92"/>
        <end position="101"/>
    </location>
</feature>
<dbReference type="EMBL" id="BAAAYN010000101">
    <property type="protein sequence ID" value="GAA3398846.1"/>
    <property type="molecule type" value="Genomic_DNA"/>
</dbReference>
<reference evidence="3" key="1">
    <citation type="journal article" date="2019" name="Int. J. Syst. Evol. Microbiol.">
        <title>The Global Catalogue of Microorganisms (GCM) 10K type strain sequencing project: providing services to taxonomists for standard genome sequencing and annotation.</title>
        <authorList>
            <consortium name="The Broad Institute Genomics Platform"/>
            <consortium name="The Broad Institute Genome Sequencing Center for Infectious Disease"/>
            <person name="Wu L."/>
            <person name="Ma J."/>
        </authorList>
    </citation>
    <scope>NUCLEOTIDE SEQUENCE [LARGE SCALE GENOMIC DNA]</scope>
    <source>
        <strain evidence="3">JCM 9458</strain>
    </source>
</reference>
<evidence type="ECO:0000313" key="3">
    <source>
        <dbReference type="Proteomes" id="UP001501676"/>
    </source>
</evidence>
<name>A0ABP6TDW8_9ACTN</name>
<dbReference type="Proteomes" id="UP001501676">
    <property type="component" value="Unassembled WGS sequence"/>
</dbReference>
<gene>
    <name evidence="2" type="ORF">GCM10020369_83340</name>
</gene>
<feature type="region of interest" description="Disordered" evidence="1">
    <location>
        <begin position="55"/>
        <end position="101"/>
    </location>
</feature>
<keyword evidence="3" id="KW-1185">Reference proteome</keyword>
<sequence>MHVVEVAAGGPDRQLVLPVLQALEVLQALGELGGEAPGALGGGVTVVRSGVERGGRAAAGAGDPQPCSTQAGDDDGRDRVGGPDGVAGQPDRVQRADRAEGWDAHQPFPSWIAAWYESRARSITARFDW</sequence>
<comment type="caution">
    <text evidence="2">The sequence shown here is derived from an EMBL/GenBank/DDBJ whole genome shotgun (WGS) entry which is preliminary data.</text>
</comment>
<evidence type="ECO:0000313" key="2">
    <source>
        <dbReference type="EMBL" id="GAA3398846.1"/>
    </source>
</evidence>
<organism evidence="2 3">
    <name type="scientific">Cryptosporangium minutisporangium</name>
    <dbReference type="NCBI Taxonomy" id="113569"/>
    <lineage>
        <taxon>Bacteria</taxon>
        <taxon>Bacillati</taxon>
        <taxon>Actinomycetota</taxon>
        <taxon>Actinomycetes</taxon>
        <taxon>Cryptosporangiales</taxon>
        <taxon>Cryptosporangiaceae</taxon>
        <taxon>Cryptosporangium</taxon>
    </lineage>
</organism>
<protein>
    <submittedName>
        <fullName evidence="2">Uncharacterized protein</fullName>
    </submittedName>
</protein>